<evidence type="ECO:0000256" key="2">
    <source>
        <dbReference type="SAM" id="Phobius"/>
    </source>
</evidence>
<feature type="compositionally biased region" description="Low complexity" evidence="1">
    <location>
        <begin position="152"/>
        <end position="176"/>
    </location>
</feature>
<reference evidence="4 5" key="1">
    <citation type="journal article" date="2014" name="BMC Genomics">
        <title>Adaptive genomic structural variation in the grape powdery mildew pathogen, Erysiphe necator.</title>
        <authorList>
            <person name="Jones L."/>
            <person name="Riaz S."/>
            <person name="Morales-Cruz A."/>
            <person name="Amrine K.C."/>
            <person name="McGuire B."/>
            <person name="Gubler W.D."/>
            <person name="Walker M.A."/>
            <person name="Cantu D."/>
        </authorList>
    </citation>
    <scope>NUCLEOTIDE SEQUENCE [LARGE SCALE GENOMIC DNA]</scope>
    <source>
        <strain evidence="5">c</strain>
    </source>
</reference>
<feature type="signal peptide" evidence="3">
    <location>
        <begin position="1"/>
        <end position="23"/>
    </location>
</feature>
<feature type="region of interest" description="Disordered" evidence="1">
    <location>
        <begin position="44"/>
        <end position="129"/>
    </location>
</feature>
<feature type="region of interest" description="Disordered" evidence="1">
    <location>
        <begin position="152"/>
        <end position="181"/>
    </location>
</feature>
<dbReference type="HOGENOM" id="CLU_053893_2_0_1"/>
<keyword evidence="2" id="KW-0812">Transmembrane</keyword>
<accession>A0A0B1NZQ5</accession>
<dbReference type="OMA" id="LDQYHKP"/>
<evidence type="ECO:0000256" key="1">
    <source>
        <dbReference type="SAM" id="MobiDB-lite"/>
    </source>
</evidence>
<feature type="transmembrane region" description="Helical" evidence="2">
    <location>
        <begin position="186"/>
        <end position="206"/>
    </location>
</feature>
<feature type="compositionally biased region" description="Low complexity" evidence="1">
    <location>
        <begin position="76"/>
        <end position="128"/>
    </location>
</feature>
<gene>
    <name evidence="4" type="ORF">EV44_g0326</name>
</gene>
<proteinExistence type="predicted"/>
<keyword evidence="2" id="KW-0472">Membrane</keyword>
<dbReference type="EMBL" id="JNVN01004067">
    <property type="protein sequence ID" value="KHJ30525.1"/>
    <property type="molecule type" value="Genomic_DNA"/>
</dbReference>
<keyword evidence="5" id="KW-1185">Reference proteome</keyword>
<feature type="compositionally biased region" description="Low complexity" evidence="1">
    <location>
        <begin position="52"/>
        <end position="69"/>
    </location>
</feature>
<feature type="chain" id="PRO_5002059261" description="Mid2 domain-containing protein" evidence="3">
    <location>
        <begin position="24"/>
        <end position="266"/>
    </location>
</feature>
<protein>
    <recommendedName>
        <fullName evidence="6">Mid2 domain-containing protein</fullName>
    </recommendedName>
</protein>
<organism evidence="4 5">
    <name type="scientific">Uncinula necator</name>
    <name type="common">Grape powdery mildew</name>
    <dbReference type="NCBI Taxonomy" id="52586"/>
    <lineage>
        <taxon>Eukaryota</taxon>
        <taxon>Fungi</taxon>
        <taxon>Dikarya</taxon>
        <taxon>Ascomycota</taxon>
        <taxon>Pezizomycotina</taxon>
        <taxon>Leotiomycetes</taxon>
        <taxon>Erysiphales</taxon>
        <taxon>Erysiphaceae</taxon>
        <taxon>Erysiphe</taxon>
    </lineage>
</organism>
<dbReference type="Proteomes" id="UP000030854">
    <property type="component" value="Unassembled WGS sequence"/>
</dbReference>
<comment type="caution">
    <text evidence="4">The sequence shown here is derived from an EMBL/GenBank/DDBJ whole genome shotgun (WGS) entry which is preliminary data.</text>
</comment>
<evidence type="ECO:0000313" key="5">
    <source>
        <dbReference type="Proteomes" id="UP000030854"/>
    </source>
</evidence>
<name>A0A0B1NZQ5_UNCNE</name>
<evidence type="ECO:0008006" key="6">
    <source>
        <dbReference type="Google" id="ProtNLM"/>
    </source>
</evidence>
<dbReference type="STRING" id="52586.A0A0B1NZQ5"/>
<sequence length="266" mass="28085">MLYLSYISYLCAFVFFCLSVAQANWLNDNILAYQRYGFNIQARQLDPPPDETTVTGTPSGTGVATTSTSNSAPKASTTTTLTSQTLSPPTSTPAITSTSSSKHNTESSSTTTKQITTDTPNPITRTTTFEPSTTIELITSVVTVSGSVVTSVSSSTEITKVPSEPTSSSSPVNSSSGLGSKTKNTIVGVVAGIIGLAILAGIIIVTRKLLSRRRARDPNRGWSDFGTGAQVNDNVTGMSNTRPINPFQSTLENYHNPARLNASSNF</sequence>
<keyword evidence="3" id="KW-0732">Signal</keyword>
<evidence type="ECO:0000256" key="3">
    <source>
        <dbReference type="SAM" id="SignalP"/>
    </source>
</evidence>
<evidence type="ECO:0000313" key="4">
    <source>
        <dbReference type="EMBL" id="KHJ30525.1"/>
    </source>
</evidence>
<dbReference type="AlphaFoldDB" id="A0A0B1NZQ5"/>
<keyword evidence="2" id="KW-1133">Transmembrane helix</keyword>